<evidence type="ECO:0000313" key="4">
    <source>
        <dbReference type="Proteomes" id="UP000018566"/>
    </source>
</evidence>
<geneLocation type="plasmid" evidence="3 4">
    <name>pBMB0231</name>
</geneLocation>
<protein>
    <submittedName>
        <fullName evidence="3">Cysteine protease</fullName>
    </submittedName>
</protein>
<dbReference type="SUPFAM" id="SSF54001">
    <property type="entry name" value="Cysteine proteinases"/>
    <property type="match status" value="1"/>
</dbReference>
<dbReference type="EMBL" id="CP005938">
    <property type="protein sequence ID" value="AHA75453.1"/>
    <property type="molecule type" value="Genomic_DNA"/>
</dbReference>
<keyword evidence="3" id="KW-0614">Plasmid</keyword>
<dbReference type="CDD" id="cd02619">
    <property type="entry name" value="Peptidase_C1"/>
    <property type="match status" value="1"/>
</dbReference>
<keyword evidence="3" id="KW-0645">Protease</keyword>
<dbReference type="PANTHER" id="PTHR12411">
    <property type="entry name" value="CYSTEINE PROTEASE FAMILY C1-RELATED"/>
    <property type="match status" value="1"/>
</dbReference>
<dbReference type="PROSITE" id="PS00639">
    <property type="entry name" value="THIOL_PROTEASE_HIS"/>
    <property type="match status" value="1"/>
</dbReference>
<dbReference type="InterPro" id="IPR000668">
    <property type="entry name" value="Peptidase_C1A_C"/>
</dbReference>
<dbReference type="GO" id="GO:0006508">
    <property type="term" value="P:proteolysis"/>
    <property type="evidence" value="ECO:0007669"/>
    <property type="project" value="UniProtKB-KW"/>
</dbReference>
<dbReference type="Pfam" id="PF00112">
    <property type="entry name" value="Peptidase_C1"/>
    <property type="match status" value="1"/>
</dbReference>
<comment type="similarity">
    <text evidence="1">Belongs to the peptidase C1 family.</text>
</comment>
<evidence type="ECO:0000313" key="3">
    <source>
        <dbReference type="EMBL" id="AHA75453.1"/>
    </source>
</evidence>
<dbReference type="InterPro" id="IPR025660">
    <property type="entry name" value="Pept_his_AS"/>
</dbReference>
<evidence type="ECO:0000256" key="1">
    <source>
        <dbReference type="ARBA" id="ARBA00008455"/>
    </source>
</evidence>
<evidence type="ECO:0000259" key="2">
    <source>
        <dbReference type="SMART" id="SM00645"/>
    </source>
</evidence>
<dbReference type="Proteomes" id="UP000018566">
    <property type="component" value="Plasmid pBMB0231"/>
</dbReference>
<feature type="domain" description="Peptidase C1A papain C-terminal" evidence="2">
    <location>
        <begin position="83"/>
        <end position="300"/>
    </location>
</feature>
<name>A0A9W3KJ40_BACTU</name>
<dbReference type="InterPro" id="IPR013783">
    <property type="entry name" value="Ig-like_fold"/>
</dbReference>
<keyword evidence="3" id="KW-0378">Hydrolase</keyword>
<dbReference type="AlphaFoldDB" id="A0A9W3KJ40"/>
<dbReference type="Gene3D" id="2.60.40.10">
    <property type="entry name" value="Immunoglobulins"/>
    <property type="match status" value="1"/>
</dbReference>
<sequence length="396" mass="44941">MKDNTFTFFMMTLVGIIGFLFVPVVHAETEKSFQPNNFSTYGLGLKNTKMKEDIPEYTPSTFYLTKQEATKQKQQGIQNPNILPNRIDLREYFPEVRSQGKFGTCVPFAMTALREYYIAKDAGARGTDITYLSPAYMYYPNGPYDGMYIESALQVLKRSGVPPETERLYDVNTENIEQFKQPVTPTQKENALPYKISGYQVIRETNMVHKIKQALANQDPVLIGINVYPNFDATPTNGIIPPVTEKKSRGGHALVVVGYDEKNEWFIVRNSWGAKFGDHGYAYMHYQTLLDMTNSMSYVIKPIQTQYPPFGVKITTTDINPSQIKFNISAKNAITYDLYKNNQKIQTFTTNTITDLNIVPEQSYMYHLVAKNAIGETRSYPLSISIPPAISMNQAS</sequence>
<dbReference type="InterPro" id="IPR038765">
    <property type="entry name" value="Papain-like_cys_pep_sf"/>
</dbReference>
<dbReference type="SMART" id="SM00645">
    <property type="entry name" value="Pept_C1"/>
    <property type="match status" value="1"/>
</dbReference>
<dbReference type="Gene3D" id="3.90.70.10">
    <property type="entry name" value="Cysteine proteinases"/>
    <property type="match status" value="1"/>
</dbReference>
<dbReference type="InterPro" id="IPR013128">
    <property type="entry name" value="Peptidase_C1A"/>
</dbReference>
<accession>A0A9W3KJ40</accession>
<dbReference type="RefSeq" id="WP_000654556.1">
    <property type="nucleotide sequence ID" value="NC_022876.1"/>
</dbReference>
<organism evidence="3 4">
    <name type="scientific">Bacillus thuringiensis YBT-1518</name>
    <dbReference type="NCBI Taxonomy" id="529122"/>
    <lineage>
        <taxon>Bacteria</taxon>
        <taxon>Bacillati</taxon>
        <taxon>Bacillota</taxon>
        <taxon>Bacilli</taxon>
        <taxon>Bacillales</taxon>
        <taxon>Bacillaceae</taxon>
        <taxon>Bacillus</taxon>
        <taxon>Bacillus cereus group</taxon>
    </lineage>
</organism>
<proteinExistence type="inferred from homology"/>
<dbReference type="KEGG" id="bthu:YBT1518_33841"/>
<gene>
    <name evidence="3" type="ORF">YBT1518_33841</name>
</gene>
<reference evidence="3 4" key="1">
    <citation type="submission" date="2013-05" db="EMBL/GenBank/DDBJ databases">
        <title>Complete genome sequence of Bacillus thuringiensis YBT-1518, a typical strain with high toxicity to nematode.</title>
        <authorList>
            <person name="Wang P."/>
            <person name="Zhang C."/>
            <person name="Guo M."/>
            <person name="Guo S."/>
            <person name="Zhu Y."/>
            <person name="Zheng J."/>
            <person name="Zhu L."/>
            <person name="Ruan L."/>
            <person name="Peng D."/>
            <person name="Sun M."/>
        </authorList>
    </citation>
    <scope>NUCLEOTIDE SEQUENCE [LARGE SCALE GENOMIC DNA]</scope>
    <source>
        <strain evidence="3 4">YBT-1518</strain>
        <plasmid evidence="3 4">pBMB0231</plasmid>
    </source>
</reference>
<dbReference type="GO" id="GO:0008234">
    <property type="term" value="F:cysteine-type peptidase activity"/>
    <property type="evidence" value="ECO:0007669"/>
    <property type="project" value="InterPro"/>
</dbReference>